<dbReference type="OrthoDB" id="9812626at2"/>
<keyword evidence="2 4" id="KW-0378">Hydrolase</keyword>
<dbReference type="Proteomes" id="UP000000379">
    <property type="component" value="Chromosome"/>
</dbReference>
<dbReference type="InterPro" id="IPR010111">
    <property type="entry name" value="Kynureninase"/>
</dbReference>
<feature type="binding site" evidence="4">
    <location>
        <position position="235"/>
    </location>
    <ligand>
        <name>pyridoxal 5'-phosphate</name>
        <dbReference type="ChEBI" id="CHEBI:597326"/>
    </ligand>
</feature>
<evidence type="ECO:0000256" key="5">
    <source>
        <dbReference type="NCBIfam" id="TIGR01814"/>
    </source>
</evidence>
<comment type="cofactor">
    <cofactor evidence="4 6">
        <name>pyridoxal 5'-phosphate</name>
        <dbReference type="ChEBI" id="CHEBI:597326"/>
    </cofactor>
</comment>
<dbReference type="HAMAP" id="MF_01970">
    <property type="entry name" value="Kynureninase"/>
    <property type="match status" value="1"/>
</dbReference>
<dbReference type="UniPathway" id="UPA00334">
    <property type="reaction ID" value="UER00455"/>
</dbReference>
<dbReference type="STRING" id="649638.Trad_2365"/>
<reference evidence="9" key="1">
    <citation type="submission" date="2010-05" db="EMBL/GenBank/DDBJ databases">
        <title>The complete genome of Truepera radiovictris DSM 17093.</title>
        <authorList>
            <consortium name="US DOE Joint Genome Institute (JGI-PGF)"/>
            <person name="Lucas S."/>
            <person name="Copeland A."/>
            <person name="Lapidus A."/>
            <person name="Glavina del Rio T."/>
            <person name="Dalin E."/>
            <person name="Tice H."/>
            <person name="Bruce D."/>
            <person name="Goodwin L."/>
            <person name="Pitluck S."/>
            <person name="Kyrpides N."/>
            <person name="Mavromatis K."/>
            <person name="Ovchinnikova G."/>
            <person name="Munk A.C."/>
            <person name="Detter J.C."/>
            <person name="Han C."/>
            <person name="Tapia R."/>
            <person name="Land M."/>
            <person name="Hauser L."/>
            <person name="Markowitz V."/>
            <person name="Cheng J.-F."/>
            <person name="Hugenholtz P."/>
            <person name="Woyke T."/>
            <person name="Wu D."/>
            <person name="Tindall B."/>
            <person name="Pomrenke H.G."/>
            <person name="Brambilla E."/>
            <person name="Klenk H.-P."/>
            <person name="Eisen J.A."/>
        </authorList>
    </citation>
    <scope>NUCLEOTIDE SEQUENCE [LARGE SCALE GENOMIC DNA]</scope>
    <source>
        <strain evidence="9">DSM 17093 / CIP 108686 / LMG 22925 / RQ-24</strain>
    </source>
</reference>
<dbReference type="UniPathway" id="UPA00253">
    <property type="reaction ID" value="UER00329"/>
</dbReference>
<comment type="function">
    <text evidence="4 6">Catalyzes the cleavage of L-kynurenine (L-Kyn) and L-3-hydroxykynurenine (L-3OHKyn) into anthranilic acid (AA) and 3-hydroxyanthranilic acid (3-OHAA), respectively.</text>
</comment>
<dbReference type="InterPro" id="IPR015422">
    <property type="entry name" value="PyrdxlP-dep_Trfase_small"/>
</dbReference>
<dbReference type="eggNOG" id="COG3844">
    <property type="taxonomic scope" value="Bacteria"/>
</dbReference>
<dbReference type="InterPro" id="IPR015421">
    <property type="entry name" value="PyrdxlP-dep_Trfase_major"/>
</dbReference>
<comment type="caution">
    <text evidence="4">Lacks conserved residue(s) required for the propagation of feature annotation.</text>
</comment>
<dbReference type="GO" id="GO:0097053">
    <property type="term" value="P:L-kynurenine catabolic process"/>
    <property type="evidence" value="ECO:0007669"/>
    <property type="project" value="UniProtKB-UniRule"/>
</dbReference>
<feature type="modified residue" description="N6-(pyridoxal phosphate)lysine" evidence="4">
    <location>
        <position position="207"/>
    </location>
</feature>
<dbReference type="EMBL" id="CP002049">
    <property type="protein sequence ID" value="ADI15474.1"/>
    <property type="molecule type" value="Genomic_DNA"/>
</dbReference>
<dbReference type="GO" id="GO:0030170">
    <property type="term" value="F:pyridoxal phosphate binding"/>
    <property type="evidence" value="ECO:0007669"/>
    <property type="project" value="UniProtKB-UniRule"/>
</dbReference>
<dbReference type="EC" id="3.7.1.3" evidence="4 5"/>
<feature type="binding site" evidence="4">
    <location>
        <position position="263"/>
    </location>
    <ligand>
        <name>pyridoxal 5'-phosphate</name>
        <dbReference type="ChEBI" id="CHEBI:597326"/>
    </ligand>
</feature>
<organism evidence="8 9">
    <name type="scientific">Truepera radiovictrix (strain DSM 17093 / CIP 108686 / LMG 22925 / RQ-24)</name>
    <dbReference type="NCBI Taxonomy" id="649638"/>
    <lineage>
        <taxon>Bacteria</taxon>
        <taxon>Thermotogati</taxon>
        <taxon>Deinococcota</taxon>
        <taxon>Deinococci</taxon>
        <taxon>Trueperales</taxon>
        <taxon>Trueperaceae</taxon>
        <taxon>Truepera</taxon>
    </lineage>
</organism>
<dbReference type="GO" id="GO:0019805">
    <property type="term" value="P:quinolinate biosynthetic process"/>
    <property type="evidence" value="ECO:0007669"/>
    <property type="project" value="UniProtKB-UniRule"/>
</dbReference>
<dbReference type="GO" id="GO:0043420">
    <property type="term" value="P:anthranilate metabolic process"/>
    <property type="evidence" value="ECO:0007669"/>
    <property type="project" value="TreeGrafter"/>
</dbReference>
<comment type="similarity">
    <text evidence="7">Belongs to the DegT/DnrJ/EryC1 family.</text>
</comment>
<dbReference type="Pfam" id="PF22580">
    <property type="entry name" value="KYNU_C"/>
    <property type="match status" value="1"/>
</dbReference>
<dbReference type="RefSeq" id="WP_013178837.1">
    <property type="nucleotide sequence ID" value="NC_014221.1"/>
</dbReference>
<feature type="binding site" evidence="4">
    <location>
        <position position="206"/>
    </location>
    <ligand>
        <name>pyridoxal 5'-phosphate</name>
        <dbReference type="ChEBI" id="CHEBI:597326"/>
    </ligand>
</feature>
<sequence length="393" mass="42368">MKRDAFLLPRGIYLDGNSLGPLCYGAQAAIERRLKGWQHLAVSAWEEWFGLAERLSPALAKLVGARPDEVIATGSITSNLHALLATFYRPEGARRNLLATALDFPSDLYALAAWAERGGGELKLVPSRDGHTLHEEDLLAALTPDVAVAVLPTVLYRSGQLLDVAALTRAAHEAGVLIGWDAAHSIGAVPHDFHDDGVDFAVWCSYKYLNAGPGAPGGLFVHERHFERAPGLPGWWGSDKAVQFEMAPTFRKARGAGAFQMGTPSILALAGLEGALGVFEEVTIADVRQRSLALTDYLIALADTHLPECSVKTPRDPRARGAHVALEHPEAHLLSLALRARHIIPDYRAPNLLRLAPVALYNTEAELEQTVAALQELLRSGAHRAFRAAGGVT</sequence>
<keyword evidence="3 4" id="KW-0663">Pyridoxal phosphate</keyword>
<keyword evidence="9" id="KW-1185">Reference proteome</keyword>
<dbReference type="Gene3D" id="3.90.1150.10">
    <property type="entry name" value="Aspartate Aminotransferase, domain 1"/>
    <property type="match status" value="1"/>
</dbReference>
<feature type="binding site" evidence="4">
    <location>
        <position position="77"/>
    </location>
    <ligand>
        <name>pyridoxal 5'-phosphate</name>
        <dbReference type="ChEBI" id="CHEBI:597326"/>
    </ligand>
</feature>
<comment type="subunit">
    <text evidence="4 6">Homodimer.</text>
</comment>
<gene>
    <name evidence="4" type="primary">kynU</name>
    <name evidence="8" type="ordered locus">Trad_2365</name>
</gene>
<feature type="binding site" evidence="4">
    <location>
        <position position="76"/>
    </location>
    <ligand>
        <name>pyridoxal 5'-phosphate</name>
        <dbReference type="ChEBI" id="CHEBI:597326"/>
    </ligand>
</feature>
<protein>
    <recommendedName>
        <fullName evidence="4 5">Kynureninase</fullName>
        <ecNumber evidence="4 5">3.7.1.3</ecNumber>
    </recommendedName>
    <alternativeName>
        <fullName evidence="4">L-kynurenine hydrolase</fullName>
    </alternativeName>
</protein>
<dbReference type="GO" id="GO:0030429">
    <property type="term" value="F:kynureninase activity"/>
    <property type="evidence" value="ECO:0007669"/>
    <property type="project" value="UniProtKB-UniRule"/>
</dbReference>
<comment type="pathway">
    <text evidence="4 6">Amino-acid degradation; L-kynurenine degradation; L-alanine and anthranilate from L-kynurenine: step 1/1.</text>
</comment>
<feature type="binding site" evidence="4">
    <location>
        <position position="184"/>
    </location>
    <ligand>
        <name>pyridoxal 5'-phosphate</name>
        <dbReference type="ChEBI" id="CHEBI:597326"/>
    </ligand>
</feature>
<dbReference type="GO" id="GO:0009435">
    <property type="term" value="P:NAD+ biosynthetic process"/>
    <property type="evidence" value="ECO:0007669"/>
    <property type="project" value="UniProtKB-UniRule"/>
</dbReference>
<dbReference type="PANTHER" id="PTHR14084:SF0">
    <property type="entry name" value="KYNURENINASE"/>
    <property type="match status" value="1"/>
</dbReference>
<dbReference type="GO" id="GO:0005737">
    <property type="term" value="C:cytoplasm"/>
    <property type="evidence" value="ECO:0007669"/>
    <property type="project" value="UniProtKB-UniRule"/>
</dbReference>
<comment type="pathway">
    <text evidence="4 6">Cofactor biosynthesis; NAD(+) biosynthesis; quinolinate from L-kynurenine: step 2/3.</text>
</comment>
<accession>D7CT11</accession>
<keyword evidence="1 4" id="KW-0662">Pyridine nucleotide biosynthesis</keyword>
<comment type="catalytic activity">
    <reaction evidence="4 6">
        <text>L-kynurenine + H2O = anthranilate + L-alanine + H(+)</text>
        <dbReference type="Rhea" id="RHEA:16813"/>
        <dbReference type="ChEBI" id="CHEBI:15377"/>
        <dbReference type="ChEBI" id="CHEBI:15378"/>
        <dbReference type="ChEBI" id="CHEBI:16567"/>
        <dbReference type="ChEBI" id="CHEBI:57959"/>
        <dbReference type="ChEBI" id="CHEBI:57972"/>
        <dbReference type="EC" id="3.7.1.3"/>
    </reaction>
</comment>
<evidence type="ECO:0000256" key="3">
    <source>
        <dbReference type="ARBA" id="ARBA00022898"/>
    </source>
</evidence>
<dbReference type="KEGG" id="tra:Trad_2365"/>
<proteinExistence type="inferred from homology"/>
<evidence type="ECO:0000256" key="1">
    <source>
        <dbReference type="ARBA" id="ARBA00022642"/>
    </source>
</evidence>
<dbReference type="HOGENOM" id="CLU_003433_4_0_0"/>
<dbReference type="GO" id="GO:0019441">
    <property type="term" value="P:L-tryptophan catabolic process to kynurenine"/>
    <property type="evidence" value="ECO:0007669"/>
    <property type="project" value="TreeGrafter"/>
</dbReference>
<comment type="similarity">
    <text evidence="4 6">Belongs to the kynureninase family.</text>
</comment>
<evidence type="ECO:0000313" key="9">
    <source>
        <dbReference type="Proteomes" id="UP000000379"/>
    </source>
</evidence>
<dbReference type="Pfam" id="PF01041">
    <property type="entry name" value="DegT_DnrJ_EryC1"/>
    <property type="match status" value="1"/>
</dbReference>
<dbReference type="PANTHER" id="PTHR14084">
    <property type="entry name" value="KYNURENINASE"/>
    <property type="match status" value="1"/>
</dbReference>
<evidence type="ECO:0000256" key="6">
    <source>
        <dbReference type="PIRNR" id="PIRNR038800"/>
    </source>
</evidence>
<dbReference type="PIRSF" id="PIRSF038800">
    <property type="entry name" value="KYNU"/>
    <property type="match status" value="1"/>
</dbReference>
<feature type="binding site" evidence="4">
    <location>
        <begin position="104"/>
        <end position="107"/>
    </location>
    <ligand>
        <name>pyridoxal 5'-phosphate</name>
        <dbReference type="ChEBI" id="CHEBI:597326"/>
    </ligand>
</feature>
<dbReference type="Gene3D" id="3.40.640.10">
    <property type="entry name" value="Type I PLP-dependent aspartate aminotransferase-like (Major domain)"/>
    <property type="match status" value="1"/>
</dbReference>
<dbReference type="InterPro" id="IPR015424">
    <property type="entry name" value="PyrdxlP-dep_Trfase"/>
</dbReference>
<dbReference type="NCBIfam" id="TIGR01814">
    <property type="entry name" value="kynureninase"/>
    <property type="match status" value="1"/>
</dbReference>
<reference evidence="8 9" key="2">
    <citation type="journal article" date="2011" name="Stand. Genomic Sci.">
        <title>Complete genome sequence of Truepera radiovictrix type strain (RQ-24).</title>
        <authorList>
            <person name="Ivanova N."/>
            <person name="Rohde C."/>
            <person name="Munk C."/>
            <person name="Nolan M."/>
            <person name="Lucas S."/>
            <person name="Del Rio T.G."/>
            <person name="Tice H."/>
            <person name="Deshpande S."/>
            <person name="Cheng J.F."/>
            <person name="Tapia R."/>
            <person name="Han C."/>
            <person name="Goodwin L."/>
            <person name="Pitluck S."/>
            <person name="Liolios K."/>
            <person name="Mavromatis K."/>
            <person name="Mikhailova N."/>
            <person name="Pati A."/>
            <person name="Chen A."/>
            <person name="Palaniappan K."/>
            <person name="Land M."/>
            <person name="Hauser L."/>
            <person name="Chang Y.J."/>
            <person name="Jeffries C.D."/>
            <person name="Brambilla E."/>
            <person name="Rohde M."/>
            <person name="Goker M."/>
            <person name="Tindall B.J."/>
            <person name="Woyke T."/>
            <person name="Bristow J."/>
            <person name="Eisen J.A."/>
            <person name="Markowitz V."/>
            <person name="Hugenholtz P."/>
            <person name="Kyrpides N.C."/>
            <person name="Klenk H.P."/>
            <person name="Lapidus A."/>
        </authorList>
    </citation>
    <scope>NUCLEOTIDE SEQUENCE [LARGE SCALE GENOMIC DNA]</scope>
    <source>
        <strain evidence="9">DSM 17093 / CIP 108686 / LMG 22925 / RQ-24</strain>
    </source>
</reference>
<dbReference type="AlphaFoldDB" id="D7CT11"/>
<dbReference type="SUPFAM" id="SSF53383">
    <property type="entry name" value="PLP-dependent transferases"/>
    <property type="match status" value="1"/>
</dbReference>
<dbReference type="InterPro" id="IPR000653">
    <property type="entry name" value="DegT/StrS_aminotransferase"/>
</dbReference>
<comment type="catalytic activity">
    <reaction evidence="6">
        <text>3-hydroxy-L-kynurenine + H2O = 3-hydroxyanthranilate + L-alanine + H(+)</text>
        <dbReference type="Rhea" id="RHEA:25143"/>
        <dbReference type="ChEBI" id="CHEBI:15377"/>
        <dbReference type="ChEBI" id="CHEBI:15378"/>
        <dbReference type="ChEBI" id="CHEBI:36559"/>
        <dbReference type="ChEBI" id="CHEBI:57972"/>
        <dbReference type="ChEBI" id="CHEBI:58125"/>
        <dbReference type="EC" id="3.7.1.3"/>
    </reaction>
</comment>
<evidence type="ECO:0000256" key="2">
    <source>
        <dbReference type="ARBA" id="ARBA00022801"/>
    </source>
</evidence>
<feature type="binding site" evidence="4">
    <location>
        <position position="181"/>
    </location>
    <ligand>
        <name>pyridoxal 5'-phosphate</name>
        <dbReference type="ChEBI" id="CHEBI:597326"/>
    </ligand>
</feature>
<evidence type="ECO:0000256" key="4">
    <source>
        <dbReference type="HAMAP-Rule" id="MF_01970"/>
    </source>
</evidence>
<name>D7CT11_TRURR</name>
<evidence type="ECO:0000313" key="8">
    <source>
        <dbReference type="EMBL" id="ADI15474.1"/>
    </source>
</evidence>
<evidence type="ECO:0000256" key="7">
    <source>
        <dbReference type="RuleBase" id="RU004508"/>
    </source>
</evidence>